<name>A0A8R2B8E6_ACYPI</name>
<sequence length="288" mass="28923">MMADWTYFLAILVSLQVMQDGVHSCTLRSHKVPGPQSPCSNPGAAAPTPAIPRHTPSSCAPPTLGLQYPDALNKIPSISPISFTSSLSNPIPADTALLPVPVPRYSVPVSTNISGPGSDLLNPAVPSNRLLPSLSPAPPAHITTPPPAIAIVPESAMLEAAAATEAADTEAAATESTATALVDEPKSTTVPETAPATLPNSFPASDPTDSVPAAVQTSDPGLANVPVSTPINVSNSTFNTPEASGSELGAITSTVSNTVPAADSTSALTSDAVSSTSSPSDITTPSIV</sequence>
<evidence type="ECO:0000256" key="2">
    <source>
        <dbReference type="SAM" id="SignalP"/>
    </source>
</evidence>
<dbReference type="EnsemblMetazoa" id="XM_008188693.3">
    <property type="protein sequence ID" value="XP_008186915.1"/>
    <property type="gene ID" value="LOC100168167"/>
</dbReference>
<reference evidence="3" key="2">
    <citation type="submission" date="2022-06" db="UniProtKB">
        <authorList>
            <consortium name="EnsemblMetazoa"/>
        </authorList>
    </citation>
    <scope>IDENTIFICATION</scope>
</reference>
<dbReference type="OrthoDB" id="6625136at2759"/>
<evidence type="ECO:0000313" key="4">
    <source>
        <dbReference type="Proteomes" id="UP000007819"/>
    </source>
</evidence>
<dbReference type="Proteomes" id="UP000007819">
    <property type="component" value="Chromosome X"/>
</dbReference>
<protein>
    <submittedName>
        <fullName evidence="3">Uncharacterized protein</fullName>
    </submittedName>
</protein>
<feature type="region of interest" description="Disordered" evidence="1">
    <location>
        <begin position="263"/>
        <end position="288"/>
    </location>
</feature>
<reference evidence="4" key="1">
    <citation type="submission" date="2010-06" db="EMBL/GenBank/DDBJ databases">
        <authorList>
            <person name="Jiang H."/>
            <person name="Abraham K."/>
            <person name="Ali S."/>
            <person name="Alsbrooks S.L."/>
            <person name="Anim B.N."/>
            <person name="Anosike U.S."/>
            <person name="Attaway T."/>
            <person name="Bandaranaike D.P."/>
            <person name="Battles P.K."/>
            <person name="Bell S.N."/>
            <person name="Bell A.V."/>
            <person name="Beltran B."/>
            <person name="Bickham C."/>
            <person name="Bustamante Y."/>
            <person name="Caleb T."/>
            <person name="Canada A."/>
            <person name="Cardenas V."/>
            <person name="Carter K."/>
            <person name="Chacko J."/>
            <person name="Chandrabose M.N."/>
            <person name="Chavez D."/>
            <person name="Chavez A."/>
            <person name="Chen L."/>
            <person name="Chu H.-S."/>
            <person name="Claassen K.J."/>
            <person name="Cockrell R."/>
            <person name="Collins M."/>
            <person name="Cooper J.A."/>
            <person name="Cree A."/>
            <person name="Curry S.M."/>
            <person name="Da Y."/>
            <person name="Dao M.D."/>
            <person name="Das B."/>
            <person name="Davila M.-L."/>
            <person name="Davy-Carroll L."/>
            <person name="Denson S."/>
            <person name="Dinh H."/>
            <person name="Ebong V.E."/>
            <person name="Edwards J.R."/>
            <person name="Egan A."/>
            <person name="El-Daye J."/>
            <person name="Escobedo L."/>
            <person name="Fernandez S."/>
            <person name="Fernando P.R."/>
            <person name="Flagg N."/>
            <person name="Forbes L.D."/>
            <person name="Fowler R.G."/>
            <person name="Fu Q."/>
            <person name="Gabisi R.A."/>
            <person name="Ganer J."/>
            <person name="Garbino Pronczuk A."/>
            <person name="Garcia R.M."/>
            <person name="Garner T."/>
            <person name="Garrett T.E."/>
            <person name="Gonzalez D.A."/>
            <person name="Hamid H."/>
            <person name="Hawkins E.S."/>
            <person name="Hirani K."/>
            <person name="Hogues M.E."/>
            <person name="Hollins B."/>
            <person name="Hsiao C.-H."/>
            <person name="Jabil R."/>
            <person name="James M.L."/>
            <person name="Jhangiani S.N."/>
            <person name="Johnson B."/>
            <person name="Johnson Q."/>
            <person name="Joshi V."/>
            <person name="Kalu J.B."/>
            <person name="Kam C."/>
            <person name="Kashfia A."/>
            <person name="Keebler J."/>
            <person name="Kisamo H."/>
            <person name="Kovar C.L."/>
            <person name="Lago L.A."/>
            <person name="Lai C.-Y."/>
            <person name="Laidlaw J."/>
            <person name="Lara F."/>
            <person name="Le T.-K."/>
            <person name="Lee S.L."/>
            <person name="Legall F.H."/>
            <person name="Lemon S.J."/>
            <person name="Lewis L.R."/>
            <person name="Li B."/>
            <person name="Liu Y."/>
            <person name="Liu Y.-S."/>
            <person name="Lopez J."/>
            <person name="Lozado R.J."/>
            <person name="Lu J."/>
            <person name="Madu R.C."/>
            <person name="Maheshwari M."/>
            <person name="Maheshwari R."/>
            <person name="Malloy K."/>
            <person name="Martinez E."/>
            <person name="Mathew T."/>
            <person name="Mercado I.C."/>
            <person name="Mercado C."/>
            <person name="Meyer B."/>
            <person name="Montgomery K."/>
            <person name="Morgan M.B."/>
            <person name="Munidasa M."/>
            <person name="Nazareth L.V."/>
            <person name="Nelson J."/>
            <person name="Ng B.M."/>
            <person name="Nguyen N.B."/>
            <person name="Nguyen P.Q."/>
            <person name="Nguyen T."/>
            <person name="Obregon M."/>
            <person name="Okwuonu G.O."/>
            <person name="Onwere C.G."/>
            <person name="Orozco G."/>
            <person name="Parra A."/>
            <person name="Patel S."/>
            <person name="Patil S."/>
            <person name="Perez A."/>
            <person name="Perez Y."/>
            <person name="Pham C."/>
            <person name="Primus E.L."/>
            <person name="Pu L.-L."/>
            <person name="Puazo M."/>
            <person name="Qin X."/>
            <person name="Quiroz J.B."/>
            <person name="Reese J."/>
            <person name="Richards S."/>
            <person name="Rives C.M."/>
            <person name="Robberts R."/>
            <person name="Ruiz S.J."/>
            <person name="Ruiz M.J."/>
            <person name="Santibanez J."/>
            <person name="Schneider B.W."/>
            <person name="Sisson I."/>
            <person name="Smith M."/>
            <person name="Sodergren E."/>
            <person name="Song X.-Z."/>
            <person name="Song B.B."/>
            <person name="Summersgill H."/>
            <person name="Thelus R."/>
            <person name="Thornton R.D."/>
            <person name="Trejos Z.Y."/>
            <person name="Usmani K."/>
            <person name="Vattathil S."/>
            <person name="Villasana D."/>
            <person name="Walker D.L."/>
            <person name="Wang S."/>
            <person name="Wang K."/>
            <person name="White C.S."/>
            <person name="Williams A.C."/>
            <person name="Williamson J."/>
            <person name="Wilson K."/>
            <person name="Woghiren I.O."/>
            <person name="Woodworth J.R."/>
            <person name="Worley K.C."/>
            <person name="Wright R.A."/>
            <person name="Wu W."/>
            <person name="Young L."/>
            <person name="Zhang L."/>
            <person name="Zhang J."/>
            <person name="Zhu Y."/>
            <person name="Muzny D.M."/>
            <person name="Weinstock G."/>
            <person name="Gibbs R.A."/>
        </authorList>
    </citation>
    <scope>NUCLEOTIDE SEQUENCE [LARGE SCALE GENOMIC DNA]</scope>
    <source>
        <strain evidence="4">LSR1</strain>
    </source>
</reference>
<dbReference type="GeneID" id="100168167"/>
<evidence type="ECO:0000256" key="1">
    <source>
        <dbReference type="SAM" id="MobiDB-lite"/>
    </source>
</evidence>
<evidence type="ECO:0000313" key="3">
    <source>
        <dbReference type="EnsemblMetazoa" id="XP_008186915.1"/>
    </source>
</evidence>
<feature type="region of interest" description="Disordered" evidence="1">
    <location>
        <begin position="33"/>
        <end position="62"/>
    </location>
</feature>
<accession>A0A8R2B8E6</accession>
<feature type="chain" id="PRO_5035769741" evidence="2">
    <location>
        <begin position="25"/>
        <end position="288"/>
    </location>
</feature>
<dbReference type="AlphaFoldDB" id="A0A8R2B8E6"/>
<keyword evidence="2" id="KW-0732">Signal</keyword>
<organism evidence="3 4">
    <name type="scientific">Acyrthosiphon pisum</name>
    <name type="common">Pea aphid</name>
    <dbReference type="NCBI Taxonomy" id="7029"/>
    <lineage>
        <taxon>Eukaryota</taxon>
        <taxon>Metazoa</taxon>
        <taxon>Ecdysozoa</taxon>
        <taxon>Arthropoda</taxon>
        <taxon>Hexapoda</taxon>
        <taxon>Insecta</taxon>
        <taxon>Pterygota</taxon>
        <taxon>Neoptera</taxon>
        <taxon>Paraneoptera</taxon>
        <taxon>Hemiptera</taxon>
        <taxon>Sternorrhyncha</taxon>
        <taxon>Aphidomorpha</taxon>
        <taxon>Aphidoidea</taxon>
        <taxon>Aphididae</taxon>
        <taxon>Macrosiphini</taxon>
        <taxon>Acyrthosiphon</taxon>
    </lineage>
</organism>
<keyword evidence="4" id="KW-1185">Reference proteome</keyword>
<feature type="region of interest" description="Disordered" evidence="1">
    <location>
        <begin position="164"/>
        <end position="223"/>
    </location>
</feature>
<dbReference type="RefSeq" id="XP_008186915.1">
    <property type="nucleotide sequence ID" value="XM_008188693.2"/>
</dbReference>
<proteinExistence type="predicted"/>
<feature type="compositionally biased region" description="Low complexity" evidence="1">
    <location>
        <begin position="164"/>
        <end position="180"/>
    </location>
</feature>
<feature type="signal peptide" evidence="2">
    <location>
        <begin position="1"/>
        <end position="24"/>
    </location>
</feature>